<evidence type="ECO:0000259" key="5">
    <source>
        <dbReference type="PROSITE" id="PS51910"/>
    </source>
</evidence>
<dbReference type="EMBL" id="CAJOBG010024347">
    <property type="protein sequence ID" value="CAF4335813.1"/>
    <property type="molecule type" value="Genomic_DNA"/>
</dbReference>
<dbReference type="InterPro" id="IPR017853">
    <property type="entry name" value="GH"/>
</dbReference>
<proteinExistence type="inferred from homology"/>
<dbReference type="GO" id="GO:0005975">
    <property type="term" value="P:carbohydrate metabolic process"/>
    <property type="evidence" value="ECO:0007669"/>
    <property type="project" value="InterPro"/>
</dbReference>
<keyword evidence="2 3" id="KW-0326">Glycosidase</keyword>
<protein>
    <recommendedName>
        <fullName evidence="5">GH18 domain-containing protein</fullName>
    </recommendedName>
</protein>
<dbReference type="GO" id="GO:0004568">
    <property type="term" value="F:chitinase activity"/>
    <property type="evidence" value="ECO:0007669"/>
    <property type="project" value="UniProtKB-ARBA"/>
</dbReference>
<dbReference type="AlphaFoldDB" id="A0A820K4I5"/>
<comment type="similarity">
    <text evidence="4">Belongs to the glycosyl hydrolase 18 family.</text>
</comment>
<evidence type="ECO:0000256" key="1">
    <source>
        <dbReference type="ARBA" id="ARBA00022801"/>
    </source>
</evidence>
<feature type="domain" description="GH18" evidence="5">
    <location>
        <begin position="1"/>
        <end position="40"/>
    </location>
</feature>
<comment type="caution">
    <text evidence="6">The sequence shown here is derived from an EMBL/GenBank/DDBJ whole genome shotgun (WGS) entry which is preliminary data.</text>
</comment>
<evidence type="ECO:0000313" key="6">
    <source>
        <dbReference type="EMBL" id="CAF4335813.1"/>
    </source>
</evidence>
<dbReference type="InterPro" id="IPR001223">
    <property type="entry name" value="Glyco_hydro18_cat"/>
</dbReference>
<feature type="non-terminal residue" evidence="6">
    <location>
        <position position="40"/>
    </location>
</feature>
<evidence type="ECO:0000256" key="4">
    <source>
        <dbReference type="RuleBase" id="RU004453"/>
    </source>
</evidence>
<dbReference type="Proteomes" id="UP000663866">
    <property type="component" value="Unassembled WGS sequence"/>
</dbReference>
<evidence type="ECO:0000256" key="2">
    <source>
        <dbReference type="ARBA" id="ARBA00023295"/>
    </source>
</evidence>
<dbReference type="InterPro" id="IPR001579">
    <property type="entry name" value="Glyco_hydro_18_chit_AS"/>
</dbReference>
<dbReference type="PROSITE" id="PS01095">
    <property type="entry name" value="GH18_1"/>
    <property type="match status" value="1"/>
</dbReference>
<accession>A0A820K4I5</accession>
<name>A0A820K4I5_9BILA</name>
<keyword evidence="7" id="KW-1185">Reference proteome</keyword>
<sequence length="40" mass="4571">MDGIDIDWEHPVTGGAVEGIPEDKQNYVLLMKELRQAMDR</sequence>
<gene>
    <name evidence="6" type="ORF">OVN521_LOCUS32450</name>
</gene>
<dbReference type="Gene3D" id="3.20.20.80">
    <property type="entry name" value="Glycosidases"/>
    <property type="match status" value="1"/>
</dbReference>
<evidence type="ECO:0000313" key="7">
    <source>
        <dbReference type="Proteomes" id="UP000663866"/>
    </source>
</evidence>
<dbReference type="PROSITE" id="PS51910">
    <property type="entry name" value="GH18_2"/>
    <property type="match status" value="1"/>
</dbReference>
<organism evidence="6 7">
    <name type="scientific">Rotaria magnacalcarata</name>
    <dbReference type="NCBI Taxonomy" id="392030"/>
    <lineage>
        <taxon>Eukaryota</taxon>
        <taxon>Metazoa</taxon>
        <taxon>Spiralia</taxon>
        <taxon>Gnathifera</taxon>
        <taxon>Rotifera</taxon>
        <taxon>Eurotatoria</taxon>
        <taxon>Bdelloidea</taxon>
        <taxon>Philodinida</taxon>
        <taxon>Philodinidae</taxon>
        <taxon>Rotaria</taxon>
    </lineage>
</organism>
<evidence type="ECO:0000256" key="3">
    <source>
        <dbReference type="RuleBase" id="RU000489"/>
    </source>
</evidence>
<dbReference type="SUPFAM" id="SSF51445">
    <property type="entry name" value="(Trans)glycosidases"/>
    <property type="match status" value="1"/>
</dbReference>
<dbReference type="GO" id="GO:0006032">
    <property type="term" value="P:chitin catabolic process"/>
    <property type="evidence" value="ECO:0007669"/>
    <property type="project" value="UniProtKB-ARBA"/>
</dbReference>
<keyword evidence="1 3" id="KW-0378">Hydrolase</keyword>
<dbReference type="Pfam" id="PF00704">
    <property type="entry name" value="Glyco_hydro_18"/>
    <property type="match status" value="1"/>
</dbReference>
<reference evidence="6" key="1">
    <citation type="submission" date="2021-02" db="EMBL/GenBank/DDBJ databases">
        <authorList>
            <person name="Nowell W R."/>
        </authorList>
    </citation>
    <scope>NUCLEOTIDE SEQUENCE</scope>
</reference>